<evidence type="ECO:0000313" key="1">
    <source>
        <dbReference type="EMBL" id="MBJ7603843.1"/>
    </source>
</evidence>
<dbReference type="Proteomes" id="UP000620075">
    <property type="component" value="Unassembled WGS sequence"/>
</dbReference>
<accession>A0A934NE38</accession>
<dbReference type="AlphaFoldDB" id="A0A934NE38"/>
<comment type="caution">
    <text evidence="1">The sequence shown here is derived from an EMBL/GenBank/DDBJ whole genome shotgun (WGS) entry which is preliminary data.</text>
</comment>
<name>A0A934NE38_9BACT</name>
<gene>
    <name evidence="1" type="ORF">JF888_11715</name>
</gene>
<sequence length="86" mass="9471">MPTVSYAAAALAALLALKPAEQERIRRGIRHLAAFPRLGRGSTGTHAALRTIWIGRRRITHLHESKDNSVRALSIRPWPSRRGGGI</sequence>
<evidence type="ECO:0000313" key="2">
    <source>
        <dbReference type="Proteomes" id="UP000620075"/>
    </source>
</evidence>
<dbReference type="RefSeq" id="WP_338180512.1">
    <property type="nucleotide sequence ID" value="NZ_JAEKNQ010000044.1"/>
</dbReference>
<organism evidence="1 2">
    <name type="scientific">Candidatus Dormiibacter inghamiae</name>
    <dbReference type="NCBI Taxonomy" id="3127013"/>
    <lineage>
        <taxon>Bacteria</taxon>
        <taxon>Bacillati</taxon>
        <taxon>Candidatus Dormiibacterota</taxon>
        <taxon>Candidatus Dormibacteria</taxon>
        <taxon>Candidatus Dormibacterales</taxon>
        <taxon>Candidatus Dormibacteraceae</taxon>
        <taxon>Candidatus Dormiibacter</taxon>
    </lineage>
</organism>
<dbReference type="EMBL" id="JAEKNQ010000044">
    <property type="protein sequence ID" value="MBJ7603843.1"/>
    <property type="molecule type" value="Genomic_DNA"/>
</dbReference>
<reference evidence="1 2" key="1">
    <citation type="submission" date="2020-10" db="EMBL/GenBank/DDBJ databases">
        <title>Ca. Dormibacterota MAGs.</title>
        <authorList>
            <person name="Montgomery K."/>
        </authorList>
    </citation>
    <scope>NUCLEOTIDE SEQUENCE [LARGE SCALE GENOMIC DNA]</scope>
    <source>
        <strain evidence="1">SC8811_S16_3</strain>
    </source>
</reference>
<proteinExistence type="predicted"/>
<protein>
    <submittedName>
        <fullName evidence="1">Uncharacterized protein</fullName>
    </submittedName>
</protein>